<dbReference type="EMBL" id="CACVBM020000277">
    <property type="protein sequence ID" value="CAA7017046.1"/>
    <property type="molecule type" value="Genomic_DNA"/>
</dbReference>
<organism evidence="3 4">
    <name type="scientific">Microthlaspi erraticum</name>
    <dbReference type="NCBI Taxonomy" id="1685480"/>
    <lineage>
        <taxon>Eukaryota</taxon>
        <taxon>Viridiplantae</taxon>
        <taxon>Streptophyta</taxon>
        <taxon>Embryophyta</taxon>
        <taxon>Tracheophyta</taxon>
        <taxon>Spermatophyta</taxon>
        <taxon>Magnoliopsida</taxon>
        <taxon>eudicotyledons</taxon>
        <taxon>Gunneridae</taxon>
        <taxon>Pentapetalae</taxon>
        <taxon>rosids</taxon>
        <taxon>malvids</taxon>
        <taxon>Brassicales</taxon>
        <taxon>Brassicaceae</taxon>
        <taxon>Coluteocarpeae</taxon>
        <taxon>Microthlaspi</taxon>
    </lineage>
</organism>
<evidence type="ECO:0000313" key="3">
    <source>
        <dbReference type="EMBL" id="CAA7017046.1"/>
    </source>
</evidence>
<sequence length="121" mass="13792">MKILILLTLVSNHRALYHSITLHDPHMSTCETIVLGGKGNGFEAQDWRAPYFNPTSDNVFMLIGCSPKSPIFQDVTEMMKRRQTEIGDEICYDRKGDGEFEMESHDPNTVEIQQTNSRISD</sequence>
<keyword evidence="2" id="KW-0732">Signal</keyword>
<feature type="compositionally biased region" description="Polar residues" evidence="1">
    <location>
        <begin position="110"/>
        <end position="121"/>
    </location>
</feature>
<feature type="chain" id="PRO_5025520782" evidence="2">
    <location>
        <begin position="16"/>
        <end position="121"/>
    </location>
</feature>
<keyword evidence="4" id="KW-1185">Reference proteome</keyword>
<proteinExistence type="predicted"/>
<dbReference type="PANTHER" id="PTHR33355">
    <property type="entry name" value="WALL-ASSOCIATED RECEPTOR KINASE CARBOXY-TERMINAL PROTEIN-RELATED"/>
    <property type="match status" value="1"/>
</dbReference>
<accession>A0A6D2HR26</accession>
<evidence type="ECO:0000313" key="4">
    <source>
        <dbReference type="Proteomes" id="UP000467841"/>
    </source>
</evidence>
<dbReference type="OrthoDB" id="1859308at2759"/>
<dbReference type="PANTHER" id="PTHR33355:SF3">
    <property type="entry name" value="WALL-ASSOCIATED RECEPTOR KINASE GALACTURONAN-BINDING PROTEIN"/>
    <property type="match status" value="1"/>
</dbReference>
<reference evidence="3" key="1">
    <citation type="submission" date="2020-01" db="EMBL/GenBank/DDBJ databases">
        <authorList>
            <person name="Mishra B."/>
        </authorList>
    </citation>
    <scope>NUCLEOTIDE SEQUENCE [LARGE SCALE GENOMIC DNA]</scope>
</reference>
<protein>
    <submittedName>
        <fullName evidence="3">Uncharacterized protein</fullName>
    </submittedName>
</protein>
<dbReference type="Proteomes" id="UP000467841">
    <property type="component" value="Unassembled WGS sequence"/>
</dbReference>
<feature type="compositionally biased region" description="Basic and acidic residues" evidence="1">
    <location>
        <begin position="99"/>
        <end position="108"/>
    </location>
</feature>
<evidence type="ECO:0000256" key="1">
    <source>
        <dbReference type="SAM" id="MobiDB-lite"/>
    </source>
</evidence>
<feature type="signal peptide" evidence="2">
    <location>
        <begin position="1"/>
        <end position="15"/>
    </location>
</feature>
<dbReference type="AlphaFoldDB" id="A0A6D2HR26"/>
<name>A0A6D2HR26_9BRAS</name>
<comment type="caution">
    <text evidence="3">The sequence shown here is derived from an EMBL/GenBank/DDBJ whole genome shotgun (WGS) entry which is preliminary data.</text>
</comment>
<gene>
    <name evidence="3" type="ORF">MERR_LOCUS4281</name>
</gene>
<feature type="region of interest" description="Disordered" evidence="1">
    <location>
        <begin position="99"/>
        <end position="121"/>
    </location>
</feature>
<evidence type="ECO:0000256" key="2">
    <source>
        <dbReference type="SAM" id="SignalP"/>
    </source>
</evidence>